<evidence type="ECO:0000313" key="7">
    <source>
        <dbReference type="EMBL" id="MYZ50515.1"/>
    </source>
</evidence>
<dbReference type="EMBL" id="SPKJ01000195">
    <property type="protein sequence ID" value="MYZ50515.1"/>
    <property type="molecule type" value="Genomic_DNA"/>
</dbReference>
<comment type="caution">
    <text evidence="7">The sequence shown here is derived from an EMBL/GenBank/DDBJ whole genome shotgun (WGS) entry which is preliminary data.</text>
</comment>
<feature type="signal peptide" evidence="5">
    <location>
        <begin position="1"/>
        <end position="21"/>
    </location>
</feature>
<evidence type="ECO:0000256" key="4">
    <source>
        <dbReference type="PROSITE-ProRule" id="PRU00473"/>
    </source>
</evidence>
<dbReference type="Gene3D" id="3.30.1330.60">
    <property type="entry name" value="OmpA-like domain"/>
    <property type="match status" value="1"/>
</dbReference>
<dbReference type="InterPro" id="IPR006664">
    <property type="entry name" value="OMP_bac"/>
</dbReference>
<dbReference type="InterPro" id="IPR050330">
    <property type="entry name" value="Bact_OuterMem_StrucFunc"/>
</dbReference>
<comment type="subcellular location">
    <subcellularLocation>
        <location evidence="1">Cell outer membrane</location>
    </subcellularLocation>
</comment>
<keyword evidence="2 4" id="KW-0472">Membrane</keyword>
<dbReference type="Pfam" id="PF00691">
    <property type="entry name" value="OmpA"/>
    <property type="match status" value="1"/>
</dbReference>
<sequence length="172" mass="18571">MRYVSLPSLFFSALVSTSALAGPAHNAEEIVQYFIKSADLGSARGICIGTAQECSRSLPEPVGLDMLIGFDLDSAELTADAQRSLGEFARALVDERLGAAKFVIEGYTDASGTETYNKGLSERRAASVRGFLLAHGVSEEKITAIGLGETRPRMEDPFDPGNRRVEMRINLQ</sequence>
<dbReference type="PROSITE" id="PS01068">
    <property type="entry name" value="OMPA_1"/>
    <property type="match status" value="1"/>
</dbReference>
<organism evidence="7 8">
    <name type="scientific">Propylenella binzhouense</name>
    <dbReference type="NCBI Taxonomy" id="2555902"/>
    <lineage>
        <taxon>Bacteria</taxon>
        <taxon>Pseudomonadati</taxon>
        <taxon>Pseudomonadota</taxon>
        <taxon>Alphaproteobacteria</taxon>
        <taxon>Hyphomicrobiales</taxon>
        <taxon>Propylenellaceae</taxon>
        <taxon>Propylenella</taxon>
    </lineage>
</organism>
<reference evidence="7" key="1">
    <citation type="submission" date="2019-03" db="EMBL/GenBank/DDBJ databases">
        <title>Afifella sp. nov., isolated from activated sludge.</title>
        <authorList>
            <person name="Li Q."/>
            <person name="Liu Y."/>
        </authorList>
    </citation>
    <scope>NUCLEOTIDE SEQUENCE</scope>
    <source>
        <strain evidence="7">L72</strain>
    </source>
</reference>
<keyword evidence="8" id="KW-1185">Reference proteome</keyword>
<evidence type="ECO:0000259" key="6">
    <source>
        <dbReference type="PROSITE" id="PS51123"/>
    </source>
</evidence>
<dbReference type="PROSITE" id="PS51123">
    <property type="entry name" value="OMPA_2"/>
    <property type="match status" value="1"/>
</dbReference>
<dbReference type="OrthoDB" id="9814546at2"/>
<dbReference type="PANTHER" id="PTHR30329">
    <property type="entry name" value="STATOR ELEMENT OF FLAGELLAR MOTOR COMPLEX"/>
    <property type="match status" value="1"/>
</dbReference>
<dbReference type="InterPro" id="IPR006690">
    <property type="entry name" value="OMPA-like_CS"/>
</dbReference>
<protein>
    <submittedName>
        <fullName evidence="7">OmpA family protein</fullName>
    </submittedName>
</protein>
<feature type="chain" id="PRO_5037237199" evidence="5">
    <location>
        <begin position="22"/>
        <end position="172"/>
    </location>
</feature>
<dbReference type="SUPFAM" id="SSF103088">
    <property type="entry name" value="OmpA-like"/>
    <property type="match status" value="1"/>
</dbReference>
<accession>A0A964T9H3</accession>
<dbReference type="CDD" id="cd07185">
    <property type="entry name" value="OmpA_C-like"/>
    <property type="match status" value="1"/>
</dbReference>
<keyword evidence="5" id="KW-0732">Signal</keyword>
<dbReference type="AlphaFoldDB" id="A0A964T9H3"/>
<dbReference type="RefSeq" id="WP_161142829.1">
    <property type="nucleotide sequence ID" value="NZ_SPKJ01000195.1"/>
</dbReference>
<dbReference type="GO" id="GO:0009279">
    <property type="term" value="C:cell outer membrane"/>
    <property type="evidence" value="ECO:0007669"/>
    <property type="project" value="UniProtKB-SubCell"/>
</dbReference>
<name>A0A964T9H3_9HYPH</name>
<feature type="domain" description="OmpA-like" evidence="6">
    <location>
        <begin position="57"/>
        <end position="172"/>
    </location>
</feature>
<dbReference type="Proteomes" id="UP000773614">
    <property type="component" value="Unassembled WGS sequence"/>
</dbReference>
<evidence type="ECO:0000256" key="3">
    <source>
        <dbReference type="ARBA" id="ARBA00023237"/>
    </source>
</evidence>
<dbReference type="InterPro" id="IPR006665">
    <property type="entry name" value="OmpA-like"/>
</dbReference>
<dbReference type="PRINTS" id="PR01021">
    <property type="entry name" value="OMPADOMAIN"/>
</dbReference>
<keyword evidence="3" id="KW-0998">Cell outer membrane</keyword>
<gene>
    <name evidence="7" type="ORF">E4O86_22715</name>
</gene>
<dbReference type="InterPro" id="IPR036737">
    <property type="entry name" value="OmpA-like_sf"/>
</dbReference>
<evidence type="ECO:0000256" key="5">
    <source>
        <dbReference type="SAM" id="SignalP"/>
    </source>
</evidence>
<dbReference type="PANTHER" id="PTHR30329:SF21">
    <property type="entry name" value="LIPOPROTEIN YIAD-RELATED"/>
    <property type="match status" value="1"/>
</dbReference>
<evidence type="ECO:0000256" key="2">
    <source>
        <dbReference type="ARBA" id="ARBA00023136"/>
    </source>
</evidence>
<proteinExistence type="predicted"/>
<evidence type="ECO:0000256" key="1">
    <source>
        <dbReference type="ARBA" id="ARBA00004442"/>
    </source>
</evidence>
<evidence type="ECO:0000313" key="8">
    <source>
        <dbReference type="Proteomes" id="UP000773614"/>
    </source>
</evidence>